<proteinExistence type="inferred from homology"/>
<dbReference type="EMBL" id="PYWC01000008">
    <property type="protein sequence ID" value="PWW79443.1"/>
    <property type="molecule type" value="Genomic_DNA"/>
</dbReference>
<protein>
    <recommendedName>
        <fullName evidence="6">Carboxypeptidase</fullName>
        <ecNumber evidence="6">3.4.16.-</ecNumber>
    </recommendedName>
</protein>
<comment type="caution">
    <text evidence="7">The sequence shown here is derived from an EMBL/GenBank/DDBJ whole genome shotgun (WGS) entry which is preliminary data.</text>
</comment>
<keyword evidence="5" id="KW-0325">Glycoprotein</keyword>
<evidence type="ECO:0000313" key="8">
    <source>
        <dbReference type="Proteomes" id="UP000246991"/>
    </source>
</evidence>
<gene>
    <name evidence="7" type="ORF">C7212DRAFT_275584</name>
</gene>
<evidence type="ECO:0000256" key="4">
    <source>
        <dbReference type="ARBA" id="ARBA00022801"/>
    </source>
</evidence>
<accession>A0A317SYB8</accession>
<dbReference type="EC" id="3.4.16.-" evidence="6"/>
<comment type="similarity">
    <text evidence="1 6">Belongs to the peptidase S10 family.</text>
</comment>
<dbReference type="Proteomes" id="UP000246991">
    <property type="component" value="Unassembled WGS sequence"/>
</dbReference>
<evidence type="ECO:0000256" key="2">
    <source>
        <dbReference type="ARBA" id="ARBA00022645"/>
    </source>
</evidence>
<dbReference type="Pfam" id="PF00450">
    <property type="entry name" value="Peptidase_S10"/>
    <property type="match status" value="1"/>
</dbReference>
<dbReference type="PROSITE" id="PS00131">
    <property type="entry name" value="CARBOXYPEPT_SER_SER"/>
    <property type="match status" value="1"/>
</dbReference>
<dbReference type="AlphaFoldDB" id="A0A317SYB8"/>
<sequence length="419" mass="47634">MPISKDLNETRKLWFWFFPTTSTVDDELVIWLNGGPGCSSLEGLLQENGPFSWRYGTYRPVRNTYSWHDLTNMIWVEQPVGAGFSQGVPDAVSEEDIAEKFLGFLENFIKTFGFENKKIYVTGESYAGYYVPYIVDAMYKKNNTKLFDPRGLMIFSPTLSEWVIHEQIPTAQYVDYWARLFALNKTTMDHLHATADKCGYTSYMSENLVFPPKGPFPTPPQIFTSSECDVWSAVFRAATLVNPCFNVFHITTTCPLPWDVLGYPGSSHFLPEGAEIYFNRTDVQKAINAPHVNWEVCSRDYVFPNGDPSDPPSYSVLPRLIDKLERTVLGHGLLDFRLSINGSLLAIQNMTWGGKQGFQTKPAEPFIVPYDNQGTIGVVHTERKLTWVEMELCGHMAPQHQPGAAYRQLEYLLGRINKL</sequence>
<dbReference type="OrthoDB" id="443318at2759"/>
<dbReference type="InterPro" id="IPR001563">
    <property type="entry name" value="Peptidase_S10"/>
</dbReference>
<keyword evidence="4 6" id="KW-0378">Hydrolase</keyword>
<evidence type="ECO:0000313" key="7">
    <source>
        <dbReference type="EMBL" id="PWW79443.1"/>
    </source>
</evidence>
<name>A0A317SYB8_9PEZI</name>
<dbReference type="PANTHER" id="PTHR11802:SF479">
    <property type="entry name" value="CARBOXYPEPTIDASE"/>
    <property type="match status" value="1"/>
</dbReference>
<dbReference type="InterPro" id="IPR029058">
    <property type="entry name" value="AB_hydrolase_fold"/>
</dbReference>
<evidence type="ECO:0000256" key="3">
    <source>
        <dbReference type="ARBA" id="ARBA00022670"/>
    </source>
</evidence>
<dbReference type="InterPro" id="IPR018202">
    <property type="entry name" value="Ser_caboxypep_ser_AS"/>
</dbReference>
<reference evidence="7 8" key="1">
    <citation type="submission" date="2018-03" db="EMBL/GenBank/DDBJ databases">
        <title>Genomes of Pezizomycetes fungi and the evolution of truffles.</title>
        <authorList>
            <person name="Murat C."/>
            <person name="Payen T."/>
            <person name="Noel B."/>
            <person name="Kuo A."/>
            <person name="Martin F.M."/>
        </authorList>
    </citation>
    <scope>NUCLEOTIDE SEQUENCE [LARGE SCALE GENOMIC DNA]</scope>
    <source>
        <strain evidence="7">091103-1</strain>
    </source>
</reference>
<keyword evidence="2 6" id="KW-0121">Carboxypeptidase</keyword>
<dbReference type="STRING" id="42249.A0A317SYB8"/>
<evidence type="ECO:0000256" key="6">
    <source>
        <dbReference type="RuleBase" id="RU361156"/>
    </source>
</evidence>
<dbReference type="GO" id="GO:0006508">
    <property type="term" value="P:proteolysis"/>
    <property type="evidence" value="ECO:0007669"/>
    <property type="project" value="UniProtKB-KW"/>
</dbReference>
<evidence type="ECO:0000256" key="1">
    <source>
        <dbReference type="ARBA" id="ARBA00009431"/>
    </source>
</evidence>
<dbReference type="SUPFAM" id="SSF53474">
    <property type="entry name" value="alpha/beta-Hydrolases"/>
    <property type="match status" value="1"/>
</dbReference>
<keyword evidence="8" id="KW-1185">Reference proteome</keyword>
<dbReference type="PRINTS" id="PR00724">
    <property type="entry name" value="CRBOXYPTASEC"/>
</dbReference>
<dbReference type="Gene3D" id="3.40.50.1820">
    <property type="entry name" value="alpha/beta hydrolase"/>
    <property type="match status" value="1"/>
</dbReference>
<dbReference type="PANTHER" id="PTHR11802">
    <property type="entry name" value="SERINE PROTEASE FAMILY S10 SERINE CARBOXYPEPTIDASE"/>
    <property type="match status" value="1"/>
</dbReference>
<keyword evidence="3 6" id="KW-0645">Protease</keyword>
<evidence type="ECO:0000256" key="5">
    <source>
        <dbReference type="ARBA" id="ARBA00023180"/>
    </source>
</evidence>
<dbReference type="GO" id="GO:0004185">
    <property type="term" value="F:serine-type carboxypeptidase activity"/>
    <property type="evidence" value="ECO:0007669"/>
    <property type="project" value="UniProtKB-UniRule"/>
</dbReference>
<organism evidence="7 8">
    <name type="scientific">Tuber magnatum</name>
    <name type="common">white Piedmont truffle</name>
    <dbReference type="NCBI Taxonomy" id="42249"/>
    <lineage>
        <taxon>Eukaryota</taxon>
        <taxon>Fungi</taxon>
        <taxon>Dikarya</taxon>
        <taxon>Ascomycota</taxon>
        <taxon>Pezizomycotina</taxon>
        <taxon>Pezizomycetes</taxon>
        <taxon>Pezizales</taxon>
        <taxon>Tuberaceae</taxon>
        <taxon>Tuber</taxon>
    </lineage>
</organism>